<name>A0A9P6Z0P4_9FUNG</name>
<dbReference type="InterPro" id="IPR016197">
    <property type="entry name" value="Chromo-like_dom_sf"/>
</dbReference>
<comment type="caution">
    <text evidence="1">The sequence shown here is derived from an EMBL/GenBank/DDBJ whole genome shotgun (WGS) entry which is preliminary data.</text>
</comment>
<dbReference type="AlphaFoldDB" id="A0A9P6Z0P4"/>
<proteinExistence type="predicted"/>
<protein>
    <recommendedName>
        <fullName evidence="3">Chromo domain-containing protein</fullName>
    </recommendedName>
</protein>
<organism evidence="1 2">
    <name type="scientific">Rhizopus delemar</name>
    <dbReference type="NCBI Taxonomy" id="936053"/>
    <lineage>
        <taxon>Eukaryota</taxon>
        <taxon>Fungi</taxon>
        <taxon>Fungi incertae sedis</taxon>
        <taxon>Mucoromycota</taxon>
        <taxon>Mucoromycotina</taxon>
        <taxon>Mucoromycetes</taxon>
        <taxon>Mucorales</taxon>
        <taxon>Mucorineae</taxon>
        <taxon>Rhizopodaceae</taxon>
        <taxon>Rhizopus</taxon>
    </lineage>
</organism>
<sequence length="82" mass="9796">MSRSYITAELKLISNEKIIELDDEGNEIQYYEVEAVLNHRGISKNHKCLVLWKNYSNEWDEWLIADKFNDLDILGKYWKNMG</sequence>
<evidence type="ECO:0008006" key="3">
    <source>
        <dbReference type="Google" id="ProtNLM"/>
    </source>
</evidence>
<dbReference type="EMBL" id="JAANIU010001349">
    <property type="protein sequence ID" value="KAG1567674.1"/>
    <property type="molecule type" value="Genomic_DNA"/>
</dbReference>
<gene>
    <name evidence="1" type="ORF">G6F50_007988</name>
</gene>
<reference evidence="1 2" key="1">
    <citation type="journal article" date="2020" name="Microb. Genom.">
        <title>Genetic diversity of clinical and environmental Mucorales isolates obtained from an investigation of mucormycosis cases among solid organ transplant recipients.</title>
        <authorList>
            <person name="Nguyen M.H."/>
            <person name="Kaul D."/>
            <person name="Muto C."/>
            <person name="Cheng S.J."/>
            <person name="Richter R.A."/>
            <person name="Bruno V.M."/>
            <person name="Liu G."/>
            <person name="Beyhan S."/>
            <person name="Sundermann A.J."/>
            <person name="Mounaud S."/>
            <person name="Pasculle A.W."/>
            <person name="Nierman W.C."/>
            <person name="Driscoll E."/>
            <person name="Cumbie R."/>
            <person name="Clancy C.J."/>
            <person name="Dupont C.L."/>
        </authorList>
    </citation>
    <scope>NUCLEOTIDE SEQUENCE [LARGE SCALE GENOMIC DNA]</scope>
    <source>
        <strain evidence="1 2">GL24</strain>
    </source>
</reference>
<dbReference type="SUPFAM" id="SSF54160">
    <property type="entry name" value="Chromo domain-like"/>
    <property type="match status" value="1"/>
</dbReference>
<dbReference type="Gene3D" id="2.40.50.40">
    <property type="match status" value="1"/>
</dbReference>
<evidence type="ECO:0000313" key="1">
    <source>
        <dbReference type="EMBL" id="KAG1567674.1"/>
    </source>
</evidence>
<evidence type="ECO:0000313" key="2">
    <source>
        <dbReference type="Proteomes" id="UP000740926"/>
    </source>
</evidence>
<dbReference type="Proteomes" id="UP000740926">
    <property type="component" value="Unassembled WGS sequence"/>
</dbReference>
<keyword evidence="2" id="KW-1185">Reference proteome</keyword>
<accession>A0A9P6Z0P4</accession>